<organism evidence="15 16">
    <name type="scientific">Pelotomaculum thermopropionicum</name>
    <dbReference type="NCBI Taxonomy" id="110500"/>
    <lineage>
        <taxon>Bacteria</taxon>
        <taxon>Bacillati</taxon>
        <taxon>Bacillota</taxon>
        <taxon>Clostridia</taxon>
        <taxon>Eubacteriales</taxon>
        <taxon>Desulfotomaculaceae</taxon>
        <taxon>Pelotomaculum</taxon>
    </lineage>
</organism>
<evidence type="ECO:0000313" key="16">
    <source>
        <dbReference type="Proteomes" id="UP000054705"/>
    </source>
</evidence>
<keyword evidence="5 15" id="KW-0645">Protease</keyword>
<accession>A0A117M4J3</accession>
<dbReference type="Pfam" id="PF02163">
    <property type="entry name" value="Peptidase_M50"/>
    <property type="match status" value="2"/>
</dbReference>
<name>A0A117M4J3_9FIRM</name>
<proteinExistence type="inferred from homology"/>
<protein>
    <submittedName>
        <fullName evidence="15">Zn-dependent protease</fullName>
    </submittedName>
</protein>
<evidence type="ECO:0000256" key="10">
    <source>
        <dbReference type="ARBA" id="ARBA00022989"/>
    </source>
</evidence>
<dbReference type="PATRIC" id="fig|110500.4.peg.296"/>
<sequence length="210" mass="22996">MVNLPSLHSMALMIPAIVLGLTFHEFAHGWVADRLGDRTARSMGRLTLNPVAHVDPVGLILLFLAGFGWAKPVPVNPYNLRGDMQRGMLLVSLAGPATNIILAVISAVVLGAFYGLRLPYFESIMMYMIQINVVLAVFNLIPIPPLDGSKILAGILPGRQNWLYQLETYGAIILIILVFTGAIGFLFRIVISPVVMMLISIANLVYRLVM</sequence>
<evidence type="ECO:0000256" key="3">
    <source>
        <dbReference type="ARBA" id="ARBA00007931"/>
    </source>
</evidence>
<evidence type="ECO:0000256" key="4">
    <source>
        <dbReference type="ARBA" id="ARBA00022475"/>
    </source>
</evidence>
<reference evidence="16" key="1">
    <citation type="journal article" date="2015" name="MBio">
        <title>Genome-Resolved Metagenomic Analysis Reveals Roles for Candidate Phyla and Other Microbial Community Members in Biogeochemical Transformations in Oil Reservoirs.</title>
        <authorList>
            <person name="Hu P."/>
            <person name="Tom L."/>
            <person name="Singh A."/>
            <person name="Thomas B.C."/>
            <person name="Baker B.J."/>
            <person name="Piceno Y.M."/>
            <person name="Andersen G.L."/>
            <person name="Banfield J.F."/>
        </authorList>
    </citation>
    <scope>NUCLEOTIDE SEQUENCE [LARGE SCALE GENOMIC DNA]</scope>
</reference>
<dbReference type="InterPro" id="IPR044537">
    <property type="entry name" value="Rip2-like"/>
</dbReference>
<keyword evidence="6 13" id="KW-0812">Transmembrane</keyword>
<keyword evidence="7" id="KW-0479">Metal-binding</keyword>
<gene>
    <name evidence="15" type="ORF">XD97_0057</name>
</gene>
<comment type="similarity">
    <text evidence="3">Belongs to the peptidase M50B family.</text>
</comment>
<evidence type="ECO:0000256" key="2">
    <source>
        <dbReference type="ARBA" id="ARBA00004651"/>
    </source>
</evidence>
<keyword evidence="9" id="KW-0862">Zinc</keyword>
<evidence type="ECO:0000256" key="11">
    <source>
        <dbReference type="ARBA" id="ARBA00023049"/>
    </source>
</evidence>
<feature type="domain" description="Peptidase M50" evidence="14">
    <location>
        <begin position="15"/>
        <end position="113"/>
    </location>
</feature>
<dbReference type="GO" id="GO:0008237">
    <property type="term" value="F:metallopeptidase activity"/>
    <property type="evidence" value="ECO:0007669"/>
    <property type="project" value="UniProtKB-KW"/>
</dbReference>
<comment type="cofactor">
    <cofactor evidence="1">
        <name>Zn(2+)</name>
        <dbReference type="ChEBI" id="CHEBI:29105"/>
    </cofactor>
</comment>
<evidence type="ECO:0000256" key="9">
    <source>
        <dbReference type="ARBA" id="ARBA00022833"/>
    </source>
</evidence>
<keyword evidence="11" id="KW-0482">Metalloprotease</keyword>
<dbReference type="PANTHER" id="PTHR35864">
    <property type="entry name" value="ZINC METALLOPROTEASE MJ0611-RELATED"/>
    <property type="match status" value="1"/>
</dbReference>
<keyword evidence="4" id="KW-1003">Cell membrane</keyword>
<comment type="caution">
    <text evidence="15">The sequence shown here is derived from an EMBL/GenBank/DDBJ whole genome shotgun (WGS) entry which is preliminary data.</text>
</comment>
<evidence type="ECO:0000259" key="14">
    <source>
        <dbReference type="Pfam" id="PF02163"/>
    </source>
</evidence>
<evidence type="ECO:0000313" key="15">
    <source>
        <dbReference type="EMBL" id="KUK84010.1"/>
    </source>
</evidence>
<dbReference type="CDD" id="cd06158">
    <property type="entry name" value="S2P-M50_like_1"/>
    <property type="match status" value="1"/>
</dbReference>
<keyword evidence="8" id="KW-0378">Hydrolase</keyword>
<dbReference type="AlphaFoldDB" id="A0A117M4J3"/>
<dbReference type="EMBL" id="LGGS01000008">
    <property type="protein sequence ID" value="KUK84010.1"/>
    <property type="molecule type" value="Genomic_DNA"/>
</dbReference>
<evidence type="ECO:0000256" key="7">
    <source>
        <dbReference type="ARBA" id="ARBA00022723"/>
    </source>
</evidence>
<dbReference type="GO" id="GO:0005886">
    <property type="term" value="C:plasma membrane"/>
    <property type="evidence" value="ECO:0007669"/>
    <property type="project" value="UniProtKB-SubCell"/>
</dbReference>
<dbReference type="Proteomes" id="UP000054705">
    <property type="component" value="Unassembled WGS sequence"/>
</dbReference>
<dbReference type="GO" id="GO:0006508">
    <property type="term" value="P:proteolysis"/>
    <property type="evidence" value="ECO:0007669"/>
    <property type="project" value="UniProtKB-KW"/>
</dbReference>
<feature type="transmembrane region" description="Helical" evidence="13">
    <location>
        <begin position="120"/>
        <end position="141"/>
    </location>
</feature>
<dbReference type="InterPro" id="IPR008915">
    <property type="entry name" value="Peptidase_M50"/>
</dbReference>
<dbReference type="GO" id="GO:0046872">
    <property type="term" value="F:metal ion binding"/>
    <property type="evidence" value="ECO:0007669"/>
    <property type="project" value="UniProtKB-KW"/>
</dbReference>
<feature type="transmembrane region" description="Helical" evidence="13">
    <location>
        <begin position="90"/>
        <end position="114"/>
    </location>
</feature>
<feature type="transmembrane region" description="Helical" evidence="13">
    <location>
        <begin position="12"/>
        <end position="31"/>
    </location>
</feature>
<evidence type="ECO:0000256" key="12">
    <source>
        <dbReference type="ARBA" id="ARBA00023136"/>
    </source>
</evidence>
<dbReference type="InterPro" id="IPR052348">
    <property type="entry name" value="Metallopeptidase_M50B"/>
</dbReference>
<keyword evidence="10 13" id="KW-1133">Transmembrane helix</keyword>
<comment type="subcellular location">
    <subcellularLocation>
        <location evidence="2">Cell membrane</location>
        <topology evidence="2">Multi-pass membrane protein</topology>
    </subcellularLocation>
</comment>
<feature type="transmembrane region" description="Helical" evidence="13">
    <location>
        <begin position="162"/>
        <end position="183"/>
    </location>
</feature>
<feature type="domain" description="Peptidase M50" evidence="14">
    <location>
        <begin position="122"/>
        <end position="165"/>
    </location>
</feature>
<feature type="transmembrane region" description="Helical" evidence="13">
    <location>
        <begin position="51"/>
        <end position="70"/>
    </location>
</feature>
<dbReference type="PANTHER" id="PTHR35864:SF1">
    <property type="entry name" value="ZINC METALLOPROTEASE YWHC-RELATED"/>
    <property type="match status" value="1"/>
</dbReference>
<evidence type="ECO:0000256" key="13">
    <source>
        <dbReference type="SAM" id="Phobius"/>
    </source>
</evidence>
<keyword evidence="12 13" id="KW-0472">Membrane</keyword>
<evidence type="ECO:0000256" key="1">
    <source>
        <dbReference type="ARBA" id="ARBA00001947"/>
    </source>
</evidence>
<evidence type="ECO:0000256" key="5">
    <source>
        <dbReference type="ARBA" id="ARBA00022670"/>
    </source>
</evidence>
<evidence type="ECO:0000256" key="8">
    <source>
        <dbReference type="ARBA" id="ARBA00022801"/>
    </source>
</evidence>
<evidence type="ECO:0000256" key="6">
    <source>
        <dbReference type="ARBA" id="ARBA00022692"/>
    </source>
</evidence>